<dbReference type="AlphaFoldDB" id="A0ABD1F0U1"/>
<sequence>MNKMKFFDKKERGVQETIYSVMKKSQEDCLPLTKQNDIKEIISVPFNMISKGYKELHSKIEQNNDKNGNVGLYRPIASCNEEELSTFSYKNSSSPTEDVIRFTPDNNFIHLNAQTLMFEKFVEMSSEMFEHPNDYEHTTLPIVNEHFPYNNHKNNNKGKYGYYDNKHRFDYQIKQNGSHNGNNRDKRRRSPNYYHSNNADPMIRRVHGLTHRFKSRSDIMKIDPNPPQLLNGGPYDQLSQAIYDVFTSKAQKTETYESKIQLWKDLFLYIRRCVSHYALYIVGSTMTGFGLNSSDIDMCLLIRPCTEDPRLDSLQQLHYIKNYLLKYGLIIHSELILAKVPILKFREETRGFEIDLNCNNAVGIYNTHLLYSYARCDWRVRPLVIMVKLWAQANGINDAKNLTVSSYSWTLMLIHYLQCGVSPAVLPCLHTLYPEHFNVEKYKITDVHADLEYLEKYESFNTQSLAELFIGFFGYYTSFDFGQYAISVRAGCRLLIEECKHFKAPKNDSNQWKYLCIEEPFDFTNTARSVYDIAAFRHIKTIISKSFEELVRTKMLNTVLPVTLAHVGNGYAFE</sequence>
<dbReference type="Gene3D" id="3.30.460.10">
    <property type="entry name" value="Beta Polymerase, domain 2"/>
    <property type="match status" value="1"/>
</dbReference>
<name>A0ABD1F0U1_HYPHA</name>
<dbReference type="GO" id="GO:1990817">
    <property type="term" value="F:poly(A) RNA polymerase activity"/>
    <property type="evidence" value="ECO:0007669"/>
    <property type="project" value="UniProtKB-ARBA"/>
</dbReference>
<dbReference type="InterPro" id="IPR054708">
    <property type="entry name" value="MTPAP-like_central"/>
</dbReference>
<feature type="domain" description="Poly(A) RNA polymerase mitochondrial-like central palm" evidence="11">
    <location>
        <begin position="238"/>
        <end position="374"/>
    </location>
</feature>
<evidence type="ECO:0000256" key="5">
    <source>
        <dbReference type="ARBA" id="ARBA00022679"/>
    </source>
</evidence>
<dbReference type="PANTHER" id="PTHR12271:SF40">
    <property type="entry name" value="POLY(A) RNA POLYMERASE GLD2"/>
    <property type="match status" value="1"/>
</dbReference>
<reference evidence="12 13" key="1">
    <citation type="submission" date="2024-05" db="EMBL/GenBank/DDBJ databases">
        <title>Genetic variation in Jamaican populations of the coffee berry borer (Hypothenemus hampei).</title>
        <authorList>
            <person name="Errbii M."/>
            <person name="Myrie A."/>
        </authorList>
    </citation>
    <scope>NUCLEOTIDE SEQUENCE [LARGE SCALE GENOMIC DNA]</scope>
    <source>
        <strain evidence="12">JA-Hopewell-2020-01-JO</strain>
        <tissue evidence="12">Whole body</tissue>
    </source>
</reference>
<dbReference type="EMBL" id="JBDJPC010000004">
    <property type="protein sequence ID" value="KAL1505852.1"/>
    <property type="molecule type" value="Genomic_DNA"/>
</dbReference>
<dbReference type="InterPro" id="IPR002058">
    <property type="entry name" value="PAP_assoc"/>
</dbReference>
<evidence type="ECO:0000256" key="2">
    <source>
        <dbReference type="ARBA" id="ARBA00001946"/>
    </source>
</evidence>
<organism evidence="12 13">
    <name type="scientific">Hypothenemus hampei</name>
    <name type="common">Coffee berry borer</name>
    <dbReference type="NCBI Taxonomy" id="57062"/>
    <lineage>
        <taxon>Eukaryota</taxon>
        <taxon>Metazoa</taxon>
        <taxon>Ecdysozoa</taxon>
        <taxon>Arthropoda</taxon>
        <taxon>Hexapoda</taxon>
        <taxon>Insecta</taxon>
        <taxon>Pterygota</taxon>
        <taxon>Neoptera</taxon>
        <taxon>Endopterygota</taxon>
        <taxon>Coleoptera</taxon>
        <taxon>Polyphaga</taxon>
        <taxon>Cucujiformia</taxon>
        <taxon>Curculionidae</taxon>
        <taxon>Scolytinae</taxon>
        <taxon>Hypothenemus</taxon>
    </lineage>
</organism>
<comment type="cofactor">
    <cofactor evidence="1">
        <name>Mn(2+)</name>
        <dbReference type="ChEBI" id="CHEBI:29035"/>
    </cofactor>
</comment>
<evidence type="ECO:0000256" key="7">
    <source>
        <dbReference type="ARBA" id="ARBA00022842"/>
    </source>
</evidence>
<evidence type="ECO:0000259" key="11">
    <source>
        <dbReference type="Pfam" id="PF22600"/>
    </source>
</evidence>
<dbReference type="Pfam" id="PF03828">
    <property type="entry name" value="PAP_assoc"/>
    <property type="match status" value="1"/>
</dbReference>
<evidence type="ECO:0000256" key="8">
    <source>
        <dbReference type="ARBA" id="ARBA00038491"/>
    </source>
</evidence>
<comment type="cofactor">
    <cofactor evidence="2">
        <name>Mg(2+)</name>
        <dbReference type="ChEBI" id="CHEBI:18420"/>
    </cofactor>
</comment>
<keyword evidence="4" id="KW-0963">Cytoplasm</keyword>
<evidence type="ECO:0000256" key="6">
    <source>
        <dbReference type="ARBA" id="ARBA00022723"/>
    </source>
</evidence>
<keyword evidence="13" id="KW-1185">Reference proteome</keyword>
<dbReference type="Gene3D" id="1.10.1410.10">
    <property type="match status" value="1"/>
</dbReference>
<proteinExistence type="inferred from homology"/>
<keyword evidence="5" id="KW-0808">Transferase</keyword>
<evidence type="ECO:0000256" key="4">
    <source>
        <dbReference type="ARBA" id="ARBA00022490"/>
    </source>
</evidence>
<evidence type="ECO:0000256" key="9">
    <source>
        <dbReference type="SAM" id="MobiDB-lite"/>
    </source>
</evidence>
<dbReference type="SUPFAM" id="SSF81631">
    <property type="entry name" value="PAP/OAS1 substrate-binding domain"/>
    <property type="match status" value="1"/>
</dbReference>
<feature type="domain" description="PAP-associated" evidence="10">
    <location>
        <begin position="464"/>
        <end position="525"/>
    </location>
</feature>
<keyword evidence="7" id="KW-0460">Magnesium</keyword>
<dbReference type="Pfam" id="PF22600">
    <property type="entry name" value="MTPAP-like_central"/>
    <property type="match status" value="1"/>
</dbReference>
<dbReference type="GO" id="GO:0046872">
    <property type="term" value="F:metal ion binding"/>
    <property type="evidence" value="ECO:0007669"/>
    <property type="project" value="UniProtKB-KW"/>
</dbReference>
<comment type="subcellular location">
    <subcellularLocation>
        <location evidence="3">Cytoplasm</location>
    </subcellularLocation>
</comment>
<protein>
    <submittedName>
        <fullName evidence="12">Uncharacterized protein</fullName>
    </submittedName>
</protein>
<accession>A0ABD1F0U1</accession>
<gene>
    <name evidence="12" type="ORF">ABEB36_005315</name>
</gene>
<dbReference type="Proteomes" id="UP001566132">
    <property type="component" value="Unassembled WGS sequence"/>
</dbReference>
<evidence type="ECO:0000256" key="1">
    <source>
        <dbReference type="ARBA" id="ARBA00001936"/>
    </source>
</evidence>
<comment type="similarity">
    <text evidence="8">Belongs to the DNA polymerase type-B-like family. GLD2 subfamily.</text>
</comment>
<evidence type="ECO:0000313" key="13">
    <source>
        <dbReference type="Proteomes" id="UP001566132"/>
    </source>
</evidence>
<comment type="caution">
    <text evidence="12">The sequence shown here is derived from an EMBL/GenBank/DDBJ whole genome shotgun (WGS) entry which is preliminary data.</text>
</comment>
<dbReference type="SUPFAM" id="SSF81301">
    <property type="entry name" value="Nucleotidyltransferase"/>
    <property type="match status" value="1"/>
</dbReference>
<evidence type="ECO:0000256" key="3">
    <source>
        <dbReference type="ARBA" id="ARBA00004496"/>
    </source>
</evidence>
<dbReference type="GO" id="GO:0005737">
    <property type="term" value="C:cytoplasm"/>
    <property type="evidence" value="ECO:0007669"/>
    <property type="project" value="UniProtKB-SubCell"/>
</dbReference>
<keyword evidence="6" id="KW-0479">Metal-binding</keyword>
<dbReference type="InterPro" id="IPR043519">
    <property type="entry name" value="NT_sf"/>
</dbReference>
<dbReference type="CDD" id="cd05402">
    <property type="entry name" value="NT_PAP_TUTase"/>
    <property type="match status" value="1"/>
</dbReference>
<feature type="region of interest" description="Disordered" evidence="9">
    <location>
        <begin position="173"/>
        <end position="197"/>
    </location>
</feature>
<evidence type="ECO:0000313" key="12">
    <source>
        <dbReference type="EMBL" id="KAL1505852.1"/>
    </source>
</evidence>
<evidence type="ECO:0000259" key="10">
    <source>
        <dbReference type="Pfam" id="PF03828"/>
    </source>
</evidence>
<dbReference type="PANTHER" id="PTHR12271">
    <property type="entry name" value="POLY A POLYMERASE CID PAP -RELATED"/>
    <property type="match status" value="1"/>
</dbReference>